<evidence type="ECO:0008006" key="4">
    <source>
        <dbReference type="Google" id="ProtNLM"/>
    </source>
</evidence>
<feature type="compositionally biased region" description="Basic and acidic residues" evidence="1">
    <location>
        <begin position="78"/>
        <end position="88"/>
    </location>
</feature>
<keyword evidence="3" id="KW-1185">Reference proteome</keyword>
<comment type="caution">
    <text evidence="2">The sequence shown here is derived from an EMBL/GenBank/DDBJ whole genome shotgun (WGS) entry which is preliminary data.</text>
</comment>
<dbReference type="PROSITE" id="PS51257">
    <property type="entry name" value="PROKAR_LIPOPROTEIN"/>
    <property type="match status" value="1"/>
</dbReference>
<accession>A0ABV7TYV1</accession>
<gene>
    <name evidence="2" type="ORF">ACFOM8_00715</name>
</gene>
<dbReference type="Proteomes" id="UP001595539">
    <property type="component" value="Unassembled WGS sequence"/>
</dbReference>
<dbReference type="RefSeq" id="WP_377758380.1">
    <property type="nucleotide sequence ID" value="NZ_JBHRXY010000001.1"/>
</dbReference>
<evidence type="ECO:0000256" key="1">
    <source>
        <dbReference type="SAM" id="MobiDB-lite"/>
    </source>
</evidence>
<dbReference type="EMBL" id="JBHRXY010000001">
    <property type="protein sequence ID" value="MFC3627960.1"/>
    <property type="molecule type" value="Genomic_DNA"/>
</dbReference>
<organism evidence="2 3">
    <name type="scientific">Paracoccus angustae</name>
    <dbReference type="NCBI Taxonomy" id="1671480"/>
    <lineage>
        <taxon>Bacteria</taxon>
        <taxon>Pseudomonadati</taxon>
        <taxon>Pseudomonadota</taxon>
        <taxon>Alphaproteobacteria</taxon>
        <taxon>Rhodobacterales</taxon>
        <taxon>Paracoccaceae</taxon>
        <taxon>Paracoccus</taxon>
    </lineage>
</organism>
<protein>
    <recommendedName>
        <fullName evidence="4">Argininosuccinate lyase</fullName>
    </recommendedName>
</protein>
<reference evidence="3" key="1">
    <citation type="journal article" date="2019" name="Int. J. Syst. Evol. Microbiol.">
        <title>The Global Catalogue of Microorganisms (GCM) 10K type strain sequencing project: providing services to taxonomists for standard genome sequencing and annotation.</title>
        <authorList>
            <consortium name="The Broad Institute Genomics Platform"/>
            <consortium name="The Broad Institute Genome Sequencing Center for Infectious Disease"/>
            <person name="Wu L."/>
            <person name="Ma J."/>
        </authorList>
    </citation>
    <scope>NUCLEOTIDE SEQUENCE [LARGE SCALE GENOMIC DNA]</scope>
    <source>
        <strain evidence="3">KCTC 42473</strain>
    </source>
</reference>
<feature type="region of interest" description="Disordered" evidence="1">
    <location>
        <begin position="63"/>
        <end position="88"/>
    </location>
</feature>
<proteinExistence type="predicted"/>
<evidence type="ECO:0000313" key="2">
    <source>
        <dbReference type="EMBL" id="MFC3627960.1"/>
    </source>
</evidence>
<evidence type="ECO:0000313" key="3">
    <source>
        <dbReference type="Proteomes" id="UP001595539"/>
    </source>
</evidence>
<sequence length="88" mass="9443">MKRTLPLFACAALLSGCGGEADPYPRLLPTDRILAEPVLPDHAPDAATSPTAVDAQAKARAEALRERADALRGPVIEPEARSRMRPRD</sequence>
<name>A0ABV7TYV1_9RHOB</name>